<dbReference type="Proteomes" id="UP000185469">
    <property type="component" value="Chromosome"/>
</dbReference>
<protein>
    <recommendedName>
        <fullName evidence="4">Glutamine cyclotransferase</fullName>
    </recommendedName>
</protein>
<accession>A0A1L7CZD6</accession>
<dbReference type="STRING" id="1437874.CSPHI_09835"/>
<dbReference type="PANTHER" id="PTHR31270">
    <property type="entry name" value="GLUTAMINYL-PEPTIDE CYCLOTRANSFERASE"/>
    <property type="match status" value="1"/>
</dbReference>
<dbReference type="GO" id="GO:0016603">
    <property type="term" value="F:glutaminyl-peptide cyclotransferase activity"/>
    <property type="evidence" value="ECO:0007669"/>
    <property type="project" value="InterPro"/>
</dbReference>
<evidence type="ECO:0000256" key="1">
    <source>
        <dbReference type="SAM" id="MobiDB-lite"/>
    </source>
</evidence>
<dbReference type="PANTHER" id="PTHR31270:SF1">
    <property type="entry name" value="GLUTAMINYL-PEPTIDE CYCLOTRANSFERASE"/>
    <property type="match status" value="1"/>
</dbReference>
<dbReference type="SUPFAM" id="SSF50969">
    <property type="entry name" value="YVTN repeat-like/Quinoprotein amine dehydrogenase"/>
    <property type="match status" value="1"/>
</dbReference>
<gene>
    <name evidence="2" type="ORF">CSPHI_09835</name>
</gene>
<dbReference type="KEGG" id="csph:CSPHI_09835"/>
<dbReference type="EMBL" id="CP009248">
    <property type="protein sequence ID" value="APT91256.1"/>
    <property type="molecule type" value="Genomic_DNA"/>
</dbReference>
<dbReference type="AlphaFoldDB" id="A0A1L7CZD6"/>
<keyword evidence="3" id="KW-1185">Reference proteome</keyword>
<evidence type="ECO:0000313" key="3">
    <source>
        <dbReference type="Proteomes" id="UP000185469"/>
    </source>
</evidence>
<sequence length="272" mass="28657">MAAAALAGCAGGGPGPDPAPPAAGRPAEPAAPARLAVEVIAAHPFDESSFTQGLELTGDGELLVGTGLVGRSRIYRVADPLGEPREIASRDLDPGLFGEGITRSGERIWQLTWRDGVAIERDAATLAELGRHRLDREGWGICDLGDGRLALSDGTDRLAFRDAADFRPLGGVPVRAAGAPVDQLNELECVTGPDGPRVWANRWRTGELVAVDPRDGRVTAVADASALRSMLPADAVEPDVLNGIAKVPGTDRWLLAGKRWPVLFEVRFTPAD</sequence>
<feature type="region of interest" description="Disordered" evidence="1">
    <location>
        <begin position="6"/>
        <end position="30"/>
    </location>
</feature>
<dbReference type="InterPro" id="IPR011044">
    <property type="entry name" value="Quino_amine_DH_bsu"/>
</dbReference>
<name>A0A1L7CZD6_9CORY</name>
<proteinExistence type="predicted"/>
<evidence type="ECO:0000313" key="2">
    <source>
        <dbReference type="EMBL" id="APT91256.1"/>
    </source>
</evidence>
<reference evidence="2 3" key="1">
    <citation type="submission" date="2014-08" db="EMBL/GenBank/DDBJ databases">
        <title>Complete genome sequence of Corynebacterium sphenisci CECT 5990(T) (=DSM 44792(T)), isolated from healthy wild penguins.</title>
        <authorList>
            <person name="Ruckert C."/>
            <person name="Albersmeier A."/>
            <person name="Winkler A."/>
            <person name="Kalinowski J."/>
        </authorList>
    </citation>
    <scope>NUCLEOTIDE SEQUENCE [LARGE SCALE GENOMIC DNA]</scope>
    <source>
        <strain evidence="2 3">DSM 44792</strain>
    </source>
</reference>
<dbReference type="InterPro" id="IPR007788">
    <property type="entry name" value="QCT"/>
</dbReference>
<evidence type="ECO:0008006" key="4">
    <source>
        <dbReference type="Google" id="ProtNLM"/>
    </source>
</evidence>
<dbReference type="Pfam" id="PF05096">
    <property type="entry name" value="Glu_cyclase_2"/>
    <property type="match status" value="1"/>
</dbReference>
<organism evidence="2 3">
    <name type="scientific">Corynebacterium sphenisci DSM 44792</name>
    <dbReference type="NCBI Taxonomy" id="1437874"/>
    <lineage>
        <taxon>Bacteria</taxon>
        <taxon>Bacillati</taxon>
        <taxon>Actinomycetota</taxon>
        <taxon>Actinomycetes</taxon>
        <taxon>Mycobacteriales</taxon>
        <taxon>Corynebacteriaceae</taxon>
        <taxon>Corynebacterium</taxon>
    </lineage>
</organism>